<reference evidence="2" key="1">
    <citation type="journal article" date="2019" name="Sci. Rep.">
        <title>Draft genome of Tanacetum cinerariifolium, the natural source of mosquito coil.</title>
        <authorList>
            <person name="Yamashiro T."/>
            <person name="Shiraishi A."/>
            <person name="Satake H."/>
            <person name="Nakayama K."/>
        </authorList>
    </citation>
    <scope>NUCLEOTIDE SEQUENCE</scope>
</reference>
<dbReference type="PANTHER" id="PTHR33116:SF78">
    <property type="entry name" value="OS12G0587133 PROTEIN"/>
    <property type="match status" value="1"/>
</dbReference>
<name>A0A6L2NR23_TANCI</name>
<gene>
    <name evidence="2" type="ORF">Tci_060591</name>
</gene>
<keyword evidence="2" id="KW-0808">Transferase</keyword>
<proteinExistence type="predicted"/>
<feature type="region of interest" description="Disordered" evidence="1">
    <location>
        <begin position="22"/>
        <end position="47"/>
    </location>
</feature>
<dbReference type="EMBL" id="BKCJ010009787">
    <property type="protein sequence ID" value="GEU88613.1"/>
    <property type="molecule type" value="Genomic_DNA"/>
</dbReference>
<comment type="caution">
    <text evidence="2">The sequence shown here is derived from an EMBL/GenBank/DDBJ whole genome shotgun (WGS) entry which is preliminary data.</text>
</comment>
<keyword evidence="2" id="KW-0695">RNA-directed DNA polymerase</keyword>
<keyword evidence="2" id="KW-0548">Nucleotidyltransferase</keyword>
<feature type="compositionally biased region" description="Acidic residues" evidence="1">
    <location>
        <begin position="24"/>
        <end position="35"/>
    </location>
</feature>
<organism evidence="2">
    <name type="scientific">Tanacetum cinerariifolium</name>
    <name type="common">Dalmatian daisy</name>
    <name type="synonym">Chrysanthemum cinerariifolium</name>
    <dbReference type="NCBI Taxonomy" id="118510"/>
    <lineage>
        <taxon>Eukaryota</taxon>
        <taxon>Viridiplantae</taxon>
        <taxon>Streptophyta</taxon>
        <taxon>Embryophyta</taxon>
        <taxon>Tracheophyta</taxon>
        <taxon>Spermatophyta</taxon>
        <taxon>Magnoliopsida</taxon>
        <taxon>eudicotyledons</taxon>
        <taxon>Gunneridae</taxon>
        <taxon>Pentapetalae</taxon>
        <taxon>asterids</taxon>
        <taxon>campanulids</taxon>
        <taxon>Asterales</taxon>
        <taxon>Asteraceae</taxon>
        <taxon>Asteroideae</taxon>
        <taxon>Anthemideae</taxon>
        <taxon>Anthemidinae</taxon>
        <taxon>Tanacetum</taxon>
    </lineage>
</organism>
<dbReference type="AlphaFoldDB" id="A0A6L2NR23"/>
<protein>
    <submittedName>
        <fullName evidence="2">RNA-directed DNA polymerase, eukaryota</fullName>
    </submittedName>
</protein>
<evidence type="ECO:0000256" key="1">
    <source>
        <dbReference type="SAM" id="MobiDB-lite"/>
    </source>
</evidence>
<dbReference type="PANTHER" id="PTHR33116">
    <property type="entry name" value="REVERSE TRANSCRIPTASE ZINC-BINDING DOMAIN-CONTAINING PROTEIN-RELATED-RELATED"/>
    <property type="match status" value="1"/>
</dbReference>
<dbReference type="GO" id="GO:0003964">
    <property type="term" value="F:RNA-directed DNA polymerase activity"/>
    <property type="evidence" value="ECO:0007669"/>
    <property type="project" value="UniProtKB-KW"/>
</dbReference>
<accession>A0A6L2NR23</accession>
<sequence>MPSNVNLGAVFRVLKFLSDKIDDYSSDDEPNDVDEGGNSGDKDFEKVVDDDDIDRVSESSCMCGDDFVLKKVTSIHSKETPHSNDPFNIYELLNKKTHNVSHSKAASKPIYPPGFSAEFGKKTTLMTALFLLLVRHLSDHRSVIMRESSLDYSPTPFCIFHFWFKMDGFDKLVEETWHSIDITKQNGLICMKKKLQLVENSTKFWSKYNKRKLNEAKFIAHNKLIELDKAIDQGCGNDDILNQRTTLMKELNDINSIDVLELTQKSKMDYLDDVLKSFGFGDKQLSWIIGCLNSAKGSVLIDVSPTSESKFYKGLKQGDSLSLFLFILAMKSLHLSFKRVLESRLFKGVKVGAAMSRLNSWNEVIDKISSILSKWNLKPFYRGRLTLLKSVLTAIPIYHMSLFKAYVTVIKYIHGVRGAIATQTPSNRSSMWIDLVRGCNSINKKTLGALGDLSIKSVRRLIDMTLLPKSDNLTRWVNLIPTKVMVLVCRWWDLEFSSFNTYDVTPQKWLAPEYESGGVLL</sequence>
<evidence type="ECO:0000313" key="2">
    <source>
        <dbReference type="EMBL" id="GEU88613.1"/>
    </source>
</evidence>